<dbReference type="InterPro" id="IPR023885">
    <property type="entry name" value="4Fe4S-binding_SPASM_dom"/>
</dbReference>
<dbReference type="SFLD" id="SFLDG01387">
    <property type="entry name" value="BtrN-like_SPASM_domain_contain"/>
    <property type="match status" value="1"/>
</dbReference>
<dbReference type="AlphaFoldDB" id="A0A949TUR5"/>
<evidence type="ECO:0000259" key="3">
    <source>
        <dbReference type="PROSITE" id="PS51918"/>
    </source>
</evidence>
<dbReference type="GO" id="GO:0051539">
    <property type="term" value="F:4 iron, 4 sulfur cluster binding"/>
    <property type="evidence" value="ECO:0007669"/>
    <property type="project" value="UniProtKB-KW"/>
</dbReference>
<dbReference type="CDD" id="cd21109">
    <property type="entry name" value="SPASM"/>
    <property type="match status" value="1"/>
</dbReference>
<sequence>MNDNYGFYDRLKEEFPSQIIVDVTEVCNLSCTHCPHARYEKLNILNRNFLDISLNIKLVEEVKKYGKGNTQQIRYTANGEPLVHPKIYEMLKYAADYSETFVSVTTNGTLLNENNVKTLLGTGVNLIDISIDAFYDETYLKIRKNGNLQITRNNVLNLIKLKNDLKLDTKIVVSFVEQKLNKDEVKEFENYWESNGVDYVIIRKLHSAGGANNYGNVKLNECIQKREPCVYPWERIMLTAKGKLSYCPNCWDGGAEITDYRNTNIYDVWHSEFYKNLRKSNISANLMDFSFCNQCGDWAKTTWPNKGRGYGDMINDFNK</sequence>
<evidence type="ECO:0000313" key="5">
    <source>
        <dbReference type="Proteomes" id="UP000694308"/>
    </source>
</evidence>
<reference evidence="4" key="1">
    <citation type="submission" date="2020-12" db="EMBL/GenBank/DDBJ databases">
        <title>Clostridium thailandense sp. nov., a novel acetogenic bacterium isolated from peat land soil in Thailand.</title>
        <authorList>
            <person name="Chaikitkaew S."/>
            <person name="Birkeland N.K."/>
        </authorList>
    </citation>
    <scope>NUCLEOTIDE SEQUENCE</scope>
    <source>
        <strain evidence="4">PL3</strain>
    </source>
</reference>
<dbReference type="PROSITE" id="PS51918">
    <property type="entry name" value="RADICAL_SAM"/>
    <property type="match status" value="1"/>
</dbReference>
<name>A0A949TUR5_9CLOT</name>
<dbReference type="Pfam" id="PF04055">
    <property type="entry name" value="Radical_SAM"/>
    <property type="match status" value="1"/>
</dbReference>
<comment type="caution">
    <text evidence="4">The sequence shown here is derived from an EMBL/GenBank/DDBJ whole genome shotgun (WGS) entry which is preliminary data.</text>
</comment>
<dbReference type="InterPro" id="IPR034391">
    <property type="entry name" value="AdoMet-like_SPASM_containing"/>
</dbReference>
<comment type="cofactor">
    <cofactor evidence="1">
        <name>[4Fe-4S] cluster</name>
        <dbReference type="ChEBI" id="CHEBI:49883"/>
    </cofactor>
</comment>
<evidence type="ECO:0000256" key="1">
    <source>
        <dbReference type="ARBA" id="ARBA00001966"/>
    </source>
</evidence>
<protein>
    <submittedName>
        <fullName evidence="4">Radical SAM protein</fullName>
    </submittedName>
</protein>
<dbReference type="Proteomes" id="UP000694308">
    <property type="component" value="Unassembled WGS sequence"/>
</dbReference>
<dbReference type="PANTHER" id="PTHR43787">
    <property type="entry name" value="FEMO COFACTOR BIOSYNTHESIS PROTEIN NIFB-RELATED"/>
    <property type="match status" value="1"/>
</dbReference>
<dbReference type="SFLD" id="SFLDS00029">
    <property type="entry name" value="Radical_SAM"/>
    <property type="match status" value="1"/>
</dbReference>
<dbReference type="RefSeq" id="WP_218319283.1">
    <property type="nucleotide sequence ID" value="NZ_JAEEGC010000021.1"/>
</dbReference>
<dbReference type="PANTHER" id="PTHR43787:SF10">
    <property type="entry name" value="COFACTOR MODIFYING PROTEIN"/>
    <property type="match status" value="1"/>
</dbReference>
<dbReference type="InterPro" id="IPR006638">
    <property type="entry name" value="Elp3/MiaA/NifB-like_rSAM"/>
</dbReference>
<organism evidence="4 5">
    <name type="scientific">Clostridium thailandense</name>
    <dbReference type="NCBI Taxonomy" id="2794346"/>
    <lineage>
        <taxon>Bacteria</taxon>
        <taxon>Bacillati</taxon>
        <taxon>Bacillota</taxon>
        <taxon>Clostridia</taxon>
        <taxon>Eubacteriales</taxon>
        <taxon>Clostridiaceae</taxon>
        <taxon>Clostridium</taxon>
    </lineage>
</organism>
<keyword evidence="2" id="KW-0411">Iron-sulfur</keyword>
<dbReference type="SMART" id="SM00729">
    <property type="entry name" value="Elp3"/>
    <property type="match status" value="1"/>
</dbReference>
<dbReference type="InterPro" id="IPR007197">
    <property type="entry name" value="rSAM"/>
</dbReference>
<dbReference type="GO" id="GO:0003824">
    <property type="term" value="F:catalytic activity"/>
    <property type="evidence" value="ECO:0007669"/>
    <property type="project" value="InterPro"/>
</dbReference>
<gene>
    <name evidence="4" type="ORF">I6U48_04880</name>
</gene>
<feature type="domain" description="Radical SAM core" evidence="3">
    <location>
        <begin position="13"/>
        <end position="248"/>
    </location>
</feature>
<accession>A0A949TUR5</accession>
<keyword evidence="2" id="KW-0479">Metal-binding</keyword>
<proteinExistence type="predicted"/>
<dbReference type="Pfam" id="PF13186">
    <property type="entry name" value="SPASM"/>
    <property type="match status" value="1"/>
</dbReference>
<keyword evidence="2" id="KW-0004">4Fe-4S</keyword>
<dbReference type="EMBL" id="JAEEGC010000021">
    <property type="protein sequence ID" value="MBV7272251.1"/>
    <property type="molecule type" value="Genomic_DNA"/>
</dbReference>
<evidence type="ECO:0000313" key="4">
    <source>
        <dbReference type="EMBL" id="MBV7272251.1"/>
    </source>
</evidence>
<dbReference type="SFLD" id="SFLDG01067">
    <property type="entry name" value="SPASM/twitch_domain_containing"/>
    <property type="match status" value="1"/>
</dbReference>
<keyword evidence="5" id="KW-1185">Reference proteome</keyword>
<evidence type="ECO:0000256" key="2">
    <source>
        <dbReference type="ARBA" id="ARBA00022485"/>
    </source>
</evidence>
<keyword evidence="2" id="KW-0408">Iron</keyword>
<dbReference type="CDD" id="cd01335">
    <property type="entry name" value="Radical_SAM"/>
    <property type="match status" value="1"/>
</dbReference>